<dbReference type="GeneID" id="101236102"/>
<dbReference type="Gene3D" id="2.160.20.10">
    <property type="entry name" value="Single-stranded right-handed beta-helix, Pectin lyase-like"/>
    <property type="match status" value="1"/>
</dbReference>
<evidence type="ECO:0000313" key="4">
    <source>
        <dbReference type="RefSeq" id="XP_065673742.1"/>
    </source>
</evidence>
<dbReference type="Proteomes" id="UP001652625">
    <property type="component" value="Chromosome 14"/>
</dbReference>
<accession>A0ABM4DH01</accession>
<dbReference type="RefSeq" id="XP_065673742.1">
    <property type="nucleotide sequence ID" value="XM_065817670.1"/>
</dbReference>
<feature type="domain" description="Right handed beta helix" evidence="2">
    <location>
        <begin position="574"/>
        <end position="702"/>
    </location>
</feature>
<dbReference type="InterPro" id="IPR006626">
    <property type="entry name" value="PbH1"/>
</dbReference>
<dbReference type="SUPFAM" id="SSF51126">
    <property type="entry name" value="Pectin lyase-like"/>
    <property type="match status" value="1"/>
</dbReference>
<dbReference type="Pfam" id="PF13229">
    <property type="entry name" value="Beta_helix"/>
    <property type="match status" value="1"/>
</dbReference>
<keyword evidence="1" id="KW-0732">Signal</keyword>
<feature type="chain" id="PRO_5046333622" evidence="1">
    <location>
        <begin position="24"/>
        <end position="900"/>
    </location>
</feature>
<dbReference type="InterPro" id="IPR039448">
    <property type="entry name" value="Beta_helix"/>
</dbReference>
<dbReference type="SMART" id="SM00710">
    <property type="entry name" value="PbH1"/>
    <property type="match status" value="3"/>
</dbReference>
<evidence type="ECO:0000313" key="3">
    <source>
        <dbReference type="Proteomes" id="UP001652625"/>
    </source>
</evidence>
<dbReference type="PANTHER" id="PTHR36453">
    <property type="entry name" value="SECRETED PROTEIN-RELATED"/>
    <property type="match status" value="1"/>
</dbReference>
<feature type="signal peptide" evidence="1">
    <location>
        <begin position="1"/>
        <end position="23"/>
    </location>
</feature>
<reference evidence="4" key="1">
    <citation type="submission" date="2025-08" db="UniProtKB">
        <authorList>
            <consortium name="RefSeq"/>
        </authorList>
    </citation>
    <scope>IDENTIFICATION</scope>
</reference>
<organism evidence="3 4">
    <name type="scientific">Hydra vulgaris</name>
    <name type="common">Hydra</name>
    <name type="synonym">Hydra attenuata</name>
    <dbReference type="NCBI Taxonomy" id="6087"/>
    <lineage>
        <taxon>Eukaryota</taxon>
        <taxon>Metazoa</taxon>
        <taxon>Cnidaria</taxon>
        <taxon>Hydrozoa</taxon>
        <taxon>Hydroidolina</taxon>
        <taxon>Anthoathecata</taxon>
        <taxon>Aplanulata</taxon>
        <taxon>Hydridae</taxon>
        <taxon>Hydra</taxon>
    </lineage>
</organism>
<evidence type="ECO:0000256" key="1">
    <source>
        <dbReference type="SAM" id="SignalP"/>
    </source>
</evidence>
<sequence length="900" mass="101661">MNVIIKIFCVYLLGLFVYNVCKAENSDIFSKKYNMKFEEIFGKDYKENIFSKPKSVSEGLDCEIRKLAYQFAIKLNPGQGSFKELRAVYEALQLDACGSKFVYKNKYKPSKLDLKDALNVFVDNINGDFIRTGKINSPFQDIQSGIDECQKQLKFGFPNKCVVNIRSGLYNISSPLLVTSSNLVLTNYRDEEVIITSDLNIDVTWKLFKSSLDIYIDVSPIFENLIPKQSTKSITYLGSVTVSKCREMCEEKPICSSFIFFDNSTKDFANQCYIRTDGMWNTQKFNGVISGKKVNIFSADLSGFKLPVFDQMFFADQRLVKARFPNANPEIQGLHTFPTGYIGQAVSWLPPKVVSPPIDIKLQSPSRPNSYFSSFFVGVGGTVSQFDPPSSYWGSSSPVAGSTYNVPSGLHYYNDSEFNSRSWKNPSTGVVHAFHGYHWGNWMFKLDSRDQESQTLKWSWGGFQEARGDSNGREWYIENIFEELDVANEWFYDKEEKVLYYFPNVTANGEFILPSKFQVPQLPSLIRMIGSKDNPILNTTISGLTLLHSTQTFMEPYQVPSGGDWSVHPNGMLFLEGTVDVTISNCIFNSPGGNGIFVKGFHRNLQISQNTMFNLGDNGIVLVGQSELIDGSEGDHPYGTSIYKNIIYENGIWGKQSYSFVQSVSRGTTIDSNVFFNGPRAGININDGFGGGNMIQNNLLFNFVRETDDHGPINTWDRVPYLTRNNGGLSLGVKLNRIYKNFLVNNYRSVWPIDHDDGSSYWFDSFNFLVYGGFKDYLGHDLHSQNNIYVYPKDGNCVLTAGQIKYVTGYNDTYSWNICVSQNTQIYNLGSCNQKDIFALIPLFANNIYYTPSGTIQANCGGSIWNLTTFQQQGMERGSTSQILPSDFEIVNWGKELFSL</sequence>
<dbReference type="Gene3D" id="3.50.4.10">
    <property type="entry name" value="Hepatocyte Growth Factor"/>
    <property type="match status" value="1"/>
</dbReference>
<evidence type="ECO:0000259" key="2">
    <source>
        <dbReference type="Pfam" id="PF13229"/>
    </source>
</evidence>
<dbReference type="InterPro" id="IPR011050">
    <property type="entry name" value="Pectin_lyase_fold/virulence"/>
</dbReference>
<gene>
    <name evidence="4" type="primary">LOC101236102</name>
</gene>
<dbReference type="InterPro" id="IPR012334">
    <property type="entry name" value="Pectin_lyas_fold"/>
</dbReference>
<name>A0ABM4DH01_HYDVU</name>
<protein>
    <submittedName>
        <fullName evidence="4">Uncharacterized protein LOC101236102 isoform X2</fullName>
    </submittedName>
</protein>
<proteinExistence type="predicted"/>
<keyword evidence="3" id="KW-1185">Reference proteome</keyword>
<dbReference type="PANTHER" id="PTHR36453:SF1">
    <property type="entry name" value="RIGHT HANDED BETA HELIX DOMAIN-CONTAINING PROTEIN"/>
    <property type="match status" value="1"/>
</dbReference>